<dbReference type="EMBL" id="CP017037">
    <property type="protein sequence ID" value="AOH38778.1"/>
    <property type="molecule type" value="Genomic_DNA"/>
</dbReference>
<evidence type="ECO:0000256" key="6">
    <source>
        <dbReference type="ARBA" id="ARBA00023316"/>
    </source>
</evidence>
<name>A0A1B3WCT6_9FIRM</name>
<evidence type="ECO:0000313" key="12">
    <source>
        <dbReference type="Proteomes" id="UP000094757"/>
    </source>
</evidence>
<evidence type="ECO:0000313" key="11">
    <source>
        <dbReference type="EMBL" id="AOH38778.1"/>
    </source>
</evidence>
<keyword evidence="4" id="KW-0133">Cell shape</keyword>
<dbReference type="GO" id="GO:0009252">
    <property type="term" value="P:peptidoglycan biosynthetic process"/>
    <property type="evidence" value="ECO:0007669"/>
    <property type="project" value="UniProtKB-KW"/>
</dbReference>
<dbReference type="PRINTS" id="PR00725">
    <property type="entry name" value="DADACBPTASE1"/>
</dbReference>
<evidence type="ECO:0000256" key="5">
    <source>
        <dbReference type="ARBA" id="ARBA00022984"/>
    </source>
</evidence>
<organism evidence="11 12">
    <name type="scientific">Dialister pneumosintes</name>
    <dbReference type="NCBI Taxonomy" id="39950"/>
    <lineage>
        <taxon>Bacteria</taxon>
        <taxon>Bacillati</taxon>
        <taxon>Bacillota</taxon>
        <taxon>Negativicutes</taxon>
        <taxon>Veillonellales</taxon>
        <taxon>Veillonellaceae</taxon>
        <taxon>Dialister</taxon>
    </lineage>
</organism>
<evidence type="ECO:0000256" key="7">
    <source>
        <dbReference type="PIRSR" id="PIRSR618044-1"/>
    </source>
</evidence>
<dbReference type="RefSeq" id="WP_069176811.1">
    <property type="nucleotide sequence ID" value="NZ_CP017037.1"/>
</dbReference>
<sequence length="270" mass="30136">MYKRISHIFIIMLFFIFATTPIIANMPPTISADSAILMEEKTGMVLYEKNPDKQEYPASMTKIMTLILSLKDNHLNHIIQISPEAAHVESTILKEGEWITVEQLLYLMMLDSDNGAAIALGEYISGDIDTFSSLMNQEALQLGAMHTNFSNPNGMPNNNHYSTARDIAIIARQGLSIPHFKQIVSTKNKRIHFIHPQIYYDIENTNQLLFSYTGAIGIKTGWTNAAKGCLAAAATRKGYTLIVVVMHSDTGQSRFNEAAALLDYGFSLRE</sequence>
<evidence type="ECO:0000256" key="8">
    <source>
        <dbReference type="PIRSR" id="PIRSR618044-2"/>
    </source>
</evidence>
<feature type="domain" description="Peptidase S11 D-alanyl-D-alanine carboxypeptidase A N-terminal" evidence="10">
    <location>
        <begin position="26"/>
        <end position="249"/>
    </location>
</feature>
<keyword evidence="5" id="KW-0573">Peptidoglycan synthesis</keyword>
<dbReference type="GO" id="GO:0008360">
    <property type="term" value="P:regulation of cell shape"/>
    <property type="evidence" value="ECO:0007669"/>
    <property type="project" value="UniProtKB-KW"/>
</dbReference>
<dbReference type="InterPro" id="IPR012338">
    <property type="entry name" value="Beta-lactam/transpept-like"/>
</dbReference>
<dbReference type="InterPro" id="IPR018044">
    <property type="entry name" value="Peptidase_S11"/>
</dbReference>
<dbReference type="Pfam" id="PF00768">
    <property type="entry name" value="Peptidase_S11"/>
    <property type="match status" value="1"/>
</dbReference>
<dbReference type="KEGG" id="dpn:BCB69_01550"/>
<feature type="active site" description="Proton acceptor" evidence="7">
    <location>
        <position position="62"/>
    </location>
</feature>
<dbReference type="STRING" id="39950.BCB69_01550"/>
<reference evidence="12" key="1">
    <citation type="submission" date="2016-08" db="EMBL/GenBank/DDBJ databases">
        <authorList>
            <person name="Holder M.E."/>
            <person name="Ajami N.J."/>
            <person name="Petrosino J.F."/>
        </authorList>
    </citation>
    <scope>NUCLEOTIDE SEQUENCE [LARGE SCALE GENOMIC DNA]</scope>
    <source>
        <strain evidence="12">F0677</strain>
    </source>
</reference>
<evidence type="ECO:0000256" key="1">
    <source>
        <dbReference type="ARBA" id="ARBA00007164"/>
    </source>
</evidence>
<gene>
    <name evidence="11" type="ORF">BCB69_01550</name>
</gene>
<dbReference type="GO" id="GO:0009002">
    <property type="term" value="F:serine-type D-Ala-D-Ala carboxypeptidase activity"/>
    <property type="evidence" value="ECO:0007669"/>
    <property type="project" value="InterPro"/>
</dbReference>
<keyword evidence="2" id="KW-0732">Signal</keyword>
<keyword evidence="3" id="KW-0378">Hydrolase</keyword>
<evidence type="ECO:0000259" key="10">
    <source>
        <dbReference type="Pfam" id="PF00768"/>
    </source>
</evidence>
<accession>A0A1B3WCT6</accession>
<evidence type="ECO:0000256" key="9">
    <source>
        <dbReference type="RuleBase" id="RU004016"/>
    </source>
</evidence>
<feature type="active site" evidence="7">
    <location>
        <position position="112"/>
    </location>
</feature>
<evidence type="ECO:0000256" key="4">
    <source>
        <dbReference type="ARBA" id="ARBA00022960"/>
    </source>
</evidence>
<dbReference type="GO" id="GO:0071555">
    <property type="term" value="P:cell wall organization"/>
    <property type="evidence" value="ECO:0007669"/>
    <property type="project" value="UniProtKB-KW"/>
</dbReference>
<feature type="binding site" evidence="8">
    <location>
        <position position="219"/>
    </location>
    <ligand>
        <name>substrate</name>
    </ligand>
</feature>
<dbReference type="Proteomes" id="UP000094757">
    <property type="component" value="Chromosome"/>
</dbReference>
<feature type="active site" description="Acyl-ester intermediate" evidence="7">
    <location>
        <position position="59"/>
    </location>
</feature>
<dbReference type="Gene3D" id="3.40.710.10">
    <property type="entry name" value="DD-peptidase/beta-lactamase superfamily"/>
    <property type="match status" value="1"/>
</dbReference>
<keyword evidence="6" id="KW-0961">Cell wall biogenesis/degradation</keyword>
<comment type="similarity">
    <text evidence="1 9">Belongs to the peptidase S11 family.</text>
</comment>
<dbReference type="InterPro" id="IPR001967">
    <property type="entry name" value="Peptidase_S11_N"/>
</dbReference>
<protein>
    <recommendedName>
        <fullName evidence="10">Peptidase S11 D-alanyl-D-alanine carboxypeptidase A N-terminal domain-containing protein</fullName>
    </recommendedName>
</protein>
<evidence type="ECO:0000256" key="3">
    <source>
        <dbReference type="ARBA" id="ARBA00022801"/>
    </source>
</evidence>
<dbReference type="GO" id="GO:0006508">
    <property type="term" value="P:proteolysis"/>
    <property type="evidence" value="ECO:0007669"/>
    <property type="project" value="InterPro"/>
</dbReference>
<dbReference type="PANTHER" id="PTHR21581">
    <property type="entry name" value="D-ALANYL-D-ALANINE CARBOXYPEPTIDASE"/>
    <property type="match status" value="1"/>
</dbReference>
<evidence type="ECO:0000256" key="2">
    <source>
        <dbReference type="ARBA" id="ARBA00022729"/>
    </source>
</evidence>
<dbReference type="PANTHER" id="PTHR21581:SF33">
    <property type="entry name" value="D-ALANYL-D-ALANINE CARBOXYPEPTIDASE DACB"/>
    <property type="match status" value="1"/>
</dbReference>
<dbReference type="AlphaFoldDB" id="A0A1B3WCT6"/>
<dbReference type="SUPFAM" id="SSF56601">
    <property type="entry name" value="beta-lactamase/transpeptidase-like"/>
    <property type="match status" value="1"/>
</dbReference>
<proteinExistence type="inferred from homology"/>